<dbReference type="InterPro" id="IPR053137">
    <property type="entry name" value="NLR-like"/>
</dbReference>
<dbReference type="EMBL" id="KZ805337">
    <property type="protein sequence ID" value="PVI02948.1"/>
    <property type="molecule type" value="Genomic_DNA"/>
</dbReference>
<dbReference type="InterPro" id="IPR025676">
    <property type="entry name" value="Clr5_dom"/>
</dbReference>
<dbReference type="Pfam" id="PF14420">
    <property type="entry name" value="Clr5"/>
    <property type="match status" value="1"/>
</dbReference>
<dbReference type="SMART" id="SM00028">
    <property type="entry name" value="TPR"/>
    <property type="match status" value="7"/>
</dbReference>
<dbReference type="AlphaFoldDB" id="A0A2V1DX66"/>
<proteinExistence type="predicted"/>
<dbReference type="Gene3D" id="1.25.40.10">
    <property type="entry name" value="Tetratricopeptide repeat domain"/>
    <property type="match status" value="3"/>
</dbReference>
<dbReference type="STRING" id="97972.A0A2V1DX66"/>
<reference evidence="2 3" key="1">
    <citation type="journal article" date="2018" name="Sci. Rep.">
        <title>Comparative genomics provides insights into the lifestyle and reveals functional heterogeneity of dark septate endophytic fungi.</title>
        <authorList>
            <person name="Knapp D.G."/>
            <person name="Nemeth J.B."/>
            <person name="Barry K."/>
            <person name="Hainaut M."/>
            <person name="Henrissat B."/>
            <person name="Johnson J."/>
            <person name="Kuo A."/>
            <person name="Lim J.H.P."/>
            <person name="Lipzen A."/>
            <person name="Nolan M."/>
            <person name="Ohm R.A."/>
            <person name="Tamas L."/>
            <person name="Grigoriev I.V."/>
            <person name="Spatafora J.W."/>
            <person name="Nagy L.G."/>
            <person name="Kovacs G.M."/>
        </authorList>
    </citation>
    <scope>NUCLEOTIDE SEQUENCE [LARGE SCALE GENOMIC DNA]</scope>
    <source>
        <strain evidence="2 3">DSE2036</strain>
    </source>
</reference>
<dbReference type="InterPro" id="IPR019734">
    <property type="entry name" value="TPR_rpt"/>
</dbReference>
<dbReference type="Pfam" id="PF13181">
    <property type="entry name" value="TPR_8"/>
    <property type="match status" value="1"/>
</dbReference>
<gene>
    <name evidence="2" type="ORF">DM02DRAFT_275196</name>
</gene>
<evidence type="ECO:0000313" key="3">
    <source>
        <dbReference type="Proteomes" id="UP000244855"/>
    </source>
</evidence>
<dbReference type="PANTHER" id="PTHR46082">
    <property type="entry name" value="ATP/GTP-BINDING PROTEIN-RELATED"/>
    <property type="match status" value="1"/>
</dbReference>
<dbReference type="PANTHER" id="PTHR46082:SF6">
    <property type="entry name" value="AAA+ ATPASE DOMAIN-CONTAINING PROTEIN-RELATED"/>
    <property type="match status" value="1"/>
</dbReference>
<accession>A0A2V1DX66</accession>
<evidence type="ECO:0000313" key="2">
    <source>
        <dbReference type="EMBL" id="PVI02948.1"/>
    </source>
</evidence>
<dbReference type="Proteomes" id="UP000244855">
    <property type="component" value="Unassembled WGS sequence"/>
</dbReference>
<evidence type="ECO:0000259" key="1">
    <source>
        <dbReference type="Pfam" id="PF14420"/>
    </source>
</evidence>
<feature type="domain" description="Clr5" evidence="1">
    <location>
        <begin position="173"/>
        <end position="225"/>
    </location>
</feature>
<organism evidence="2 3">
    <name type="scientific">Periconia macrospinosa</name>
    <dbReference type="NCBI Taxonomy" id="97972"/>
    <lineage>
        <taxon>Eukaryota</taxon>
        <taxon>Fungi</taxon>
        <taxon>Dikarya</taxon>
        <taxon>Ascomycota</taxon>
        <taxon>Pezizomycotina</taxon>
        <taxon>Dothideomycetes</taxon>
        <taxon>Pleosporomycetidae</taxon>
        <taxon>Pleosporales</taxon>
        <taxon>Massarineae</taxon>
        <taxon>Periconiaceae</taxon>
        <taxon>Periconia</taxon>
    </lineage>
</organism>
<dbReference type="OrthoDB" id="5986190at2759"/>
<keyword evidence="3" id="KW-1185">Reference proteome</keyword>
<dbReference type="SUPFAM" id="SSF48452">
    <property type="entry name" value="TPR-like"/>
    <property type="match status" value="1"/>
</dbReference>
<protein>
    <submittedName>
        <fullName evidence="2">TPR-like protein</fullName>
    </submittedName>
</protein>
<dbReference type="Pfam" id="PF13424">
    <property type="entry name" value="TPR_12"/>
    <property type="match status" value="4"/>
</dbReference>
<dbReference type="InterPro" id="IPR011990">
    <property type="entry name" value="TPR-like_helical_dom_sf"/>
</dbReference>
<sequence>MSFAMSVVRRSTGCHPAQQAYERYDTNTPVGIFQAQLQTTGDITQRTTDINLHSTDIRFVRQQTCGTNSIDSSSADFFRMESRTTVDMNRPPTCIHTDTVGAHGHYNSEVMAAENTQAPNSALSFSIPIRELSAPGGHNTEPVINTQPVFAMPAEAMRPPVQLRKKKAPTLREKQWAPYKDRILQLHIEMKMSLPQVKKKMEEEYGFKAELRQYRSQITRWGLDKNVKTQEMKAIVRKRQRRKLIETDKNELEFKVRGTQVSSLKIERWMKRQKLPDSLLYAPSPTASTPSDLECRTISERGSPAPTYMHSPAASDPINFSTESPGISSPVPSCLSISSPPIRVFTGKSPTLTYRPLANARSGSYYIKSFNVRPRYRQTDEELLRKQIARASLSDRFGIIESLGLYLRLGHLLIDQGRYKSADELIRKLVNSHRSWSRNENESTLETLYLLGVVLRHQGLYTESENVCRRALERHNIVLGEGHGGTLYALNELGLALQCQNNVKEAEAIYRRILEGLKHVSGGSSFTLSVTANLADTLRNQGRYEEAGLLYQQAIEGSKREFGKEHPETLVIIGNFASMLSGQGSYQKAEAIFQRVVDISVKVLGAGHPTTINFTHSIGDVCLRQGRYQEAEALLQRALKGLNQVLGEKHPETLFSNCAFGGVLLVQGKYEDSEEMYRKALEGYIEVYGEKHVYTLGTFYYLGGVLRRQGRDQEAEQMYRKALEGYIEVYGEKHVVTLNTFSTLGEVLWTQGRDEEAESIFRKELEGRREVLGAGHQCILYSLVDLETVLKRQGKHEEVEALRRWFYEE</sequence>
<name>A0A2V1DX66_9PLEO</name>